<name>A0A3B0WZY3_9ZZZZ</name>
<dbReference type="EMBL" id="UOFF01000067">
    <property type="protein sequence ID" value="VAW54819.1"/>
    <property type="molecule type" value="Genomic_DNA"/>
</dbReference>
<protein>
    <submittedName>
        <fullName evidence="1">Uncharacterized protein</fullName>
    </submittedName>
</protein>
<reference evidence="1" key="1">
    <citation type="submission" date="2018-06" db="EMBL/GenBank/DDBJ databases">
        <authorList>
            <person name="Zhirakovskaya E."/>
        </authorList>
    </citation>
    <scope>NUCLEOTIDE SEQUENCE</scope>
</reference>
<sequence>MSIKKRSIKDSMSKFKLSQINKTHKTTLLVITAVVSSGLYHAPIQAAGFQLVENSASGQGNAFAGAAAIAKDAS</sequence>
<organism evidence="1">
    <name type="scientific">hydrothermal vent metagenome</name>
    <dbReference type="NCBI Taxonomy" id="652676"/>
    <lineage>
        <taxon>unclassified sequences</taxon>
        <taxon>metagenomes</taxon>
        <taxon>ecological metagenomes</taxon>
    </lineage>
</organism>
<dbReference type="AlphaFoldDB" id="A0A3B0WZY3"/>
<proteinExistence type="predicted"/>
<gene>
    <name evidence="1" type="ORF">MNBD_GAMMA07-2801</name>
</gene>
<accession>A0A3B0WZY3</accession>
<feature type="non-terminal residue" evidence="1">
    <location>
        <position position="74"/>
    </location>
</feature>
<evidence type="ECO:0000313" key="1">
    <source>
        <dbReference type="EMBL" id="VAW54819.1"/>
    </source>
</evidence>